<evidence type="ECO:0000259" key="1">
    <source>
        <dbReference type="Pfam" id="PF04717"/>
    </source>
</evidence>
<dbReference type="Gene3D" id="2.40.50.230">
    <property type="entry name" value="Gp5 N-terminal domain"/>
    <property type="match status" value="1"/>
</dbReference>
<dbReference type="NCBIfam" id="NF033848">
    <property type="entry name" value="VgrG_rel"/>
    <property type="match status" value="1"/>
</dbReference>
<dbReference type="SUPFAM" id="SSF69255">
    <property type="entry name" value="gp5 N-terminal domain-like"/>
    <property type="match status" value="1"/>
</dbReference>
<reference evidence="2 3" key="1">
    <citation type="submission" date="2018-04" db="EMBL/GenBank/DDBJ databases">
        <title>Bacteria isolated from cave deposits of Manipur.</title>
        <authorList>
            <person name="Sahoo D."/>
            <person name="Sarangthem I."/>
            <person name="Nandeibam J."/>
        </authorList>
    </citation>
    <scope>NUCLEOTIDE SEQUENCE [LARGE SCALE GENOMIC DNA]</scope>
    <source>
        <strain evidence="3">mrc11</strain>
    </source>
</reference>
<dbReference type="InterPro" id="IPR006531">
    <property type="entry name" value="Gp5/Vgr_OB"/>
</dbReference>
<dbReference type="InterPro" id="IPR037026">
    <property type="entry name" value="Vgr_OB-fold_dom_sf"/>
</dbReference>
<evidence type="ECO:0000313" key="3">
    <source>
        <dbReference type="Proteomes" id="UP000249166"/>
    </source>
</evidence>
<dbReference type="AlphaFoldDB" id="A0A328HJ90"/>
<name>A0A328HJ90_ARTGO</name>
<evidence type="ECO:0000313" key="2">
    <source>
        <dbReference type="EMBL" id="RAM38667.1"/>
    </source>
</evidence>
<dbReference type="Gene3D" id="3.55.50.10">
    <property type="entry name" value="Baseplate protein-like domains"/>
    <property type="match status" value="1"/>
</dbReference>
<accession>A0A328HJ90</accession>
<comment type="caution">
    <text evidence="2">The sequence shown here is derived from an EMBL/GenBank/DDBJ whole genome shotgun (WGS) entry which is preliminary data.</text>
</comment>
<dbReference type="OrthoDB" id="1907165at2"/>
<gene>
    <name evidence="2" type="ORF">DBZ45_03535</name>
</gene>
<proteinExistence type="predicted"/>
<dbReference type="Pfam" id="PF04717">
    <property type="entry name" value="Phage_base_V"/>
    <property type="match status" value="1"/>
</dbReference>
<dbReference type="EMBL" id="QLNP01000042">
    <property type="protein sequence ID" value="RAM38667.1"/>
    <property type="molecule type" value="Genomic_DNA"/>
</dbReference>
<dbReference type="InterPro" id="IPR047702">
    <property type="entry name" value="VgrG-rel"/>
</dbReference>
<organism evidence="2 3">
    <name type="scientific">Arthrobacter globiformis</name>
    <dbReference type="NCBI Taxonomy" id="1665"/>
    <lineage>
        <taxon>Bacteria</taxon>
        <taxon>Bacillati</taxon>
        <taxon>Actinomycetota</taxon>
        <taxon>Actinomycetes</taxon>
        <taxon>Micrococcales</taxon>
        <taxon>Micrococcaceae</taxon>
        <taxon>Arthrobacter</taxon>
    </lineage>
</organism>
<dbReference type="SUPFAM" id="SSF69279">
    <property type="entry name" value="Phage tail proteins"/>
    <property type="match status" value="1"/>
</dbReference>
<dbReference type="RefSeq" id="WP_111902585.1">
    <property type="nucleotide sequence ID" value="NZ_QLNP01000042.1"/>
</dbReference>
<dbReference type="Pfam" id="PF05954">
    <property type="entry name" value="Phage_GPD"/>
    <property type="match status" value="1"/>
</dbReference>
<dbReference type="Proteomes" id="UP000249166">
    <property type="component" value="Unassembled WGS sequence"/>
</dbReference>
<protein>
    <submittedName>
        <fullName evidence="2">Type IV secretion protein Rhs</fullName>
    </submittedName>
</protein>
<feature type="domain" description="Gp5/Type VI secretion system Vgr protein OB-fold" evidence="1">
    <location>
        <begin position="379"/>
        <end position="452"/>
    </location>
</feature>
<sequence length="606" mass="63045">MAHSEEFSNMLLVEVAGRPLPPEIAARLVAGYVDDSSNVPDLFLLRFTDEFSTVLEKGGFSIGAPVKLSVQQSGPGGPVPLLDGEVTALETEMDHEGLHTIVRGLDHSHRLFRGRRVEAYLQSTAADIVRRVAQRAGIKAGTIAGKGPVLQHVAQDGISDWDFLHRLAVESGVVLSVSGGELHFTASTDSGTAPAGTAGAKEDPLVLERGMNLVALRGTVTSADQVPDVEVRGWDVAAKKAIVAVAQAQTRSAKLPEVDPAALAKKFGSPRYVAPPTAFEQAAQCDAAAASIASRLGGAFAELEGLARGNPKLRAGTAVVLKGAGKPFDGQYTLSSSRHEFSPDTGYLTTFTVSHESERSLYGVAAGGNSRGAVPAVVNAVVTAAKDPENRGRVKVKFPVLSDNYESWWARTVQAGAGASRGAVVLPEVGDEVLVAFGHGSFQQPFVLGGLYNGQDQPDKPWADHVGSTDGAVTRRAFVSRTGMLVEFLETPDGEQVTVSTSGGKQKISLVQKPDAAVEILSEGPVNVTARKDVAVTTSTGQVTIKGKKVSVEALSELELKGATVKISGSASAELKAPGVKVAGDATAELSGGATTTVKGGLVRIN</sequence>